<feature type="domain" description="CUB" evidence="7">
    <location>
        <begin position="234"/>
        <end position="343"/>
    </location>
</feature>
<name>A0AAJ7TP30_PETMA</name>
<keyword evidence="6" id="KW-0472">Membrane</keyword>
<proteinExistence type="predicted"/>
<dbReference type="Pfam" id="PF01390">
    <property type="entry name" value="SEA"/>
    <property type="match status" value="1"/>
</dbReference>
<feature type="disulfide bond" evidence="4">
    <location>
        <begin position="352"/>
        <end position="364"/>
    </location>
</feature>
<dbReference type="KEGG" id="pmrn:116948694"/>
<dbReference type="SUPFAM" id="SSF49854">
    <property type="entry name" value="Spermadhesin, CUB domain"/>
    <property type="match status" value="1"/>
</dbReference>
<keyword evidence="1" id="KW-0677">Repeat</keyword>
<dbReference type="FunFam" id="2.60.120.290:FF:000005">
    <property type="entry name" value="Procollagen C-endopeptidase enhancer 1"/>
    <property type="match status" value="1"/>
</dbReference>
<dbReference type="PROSITE" id="PS50024">
    <property type="entry name" value="SEA"/>
    <property type="match status" value="1"/>
</dbReference>
<keyword evidence="6" id="KW-0812">Transmembrane</keyword>
<dbReference type="Pfam" id="PF00057">
    <property type="entry name" value="Ldl_recept_a"/>
    <property type="match status" value="1"/>
</dbReference>
<keyword evidence="9" id="KW-1185">Reference proteome</keyword>
<evidence type="ECO:0000256" key="3">
    <source>
        <dbReference type="PROSITE-ProRule" id="PRU00059"/>
    </source>
</evidence>
<dbReference type="InterPro" id="IPR036055">
    <property type="entry name" value="LDL_receptor-like_sf"/>
</dbReference>
<evidence type="ECO:0000259" key="8">
    <source>
        <dbReference type="PROSITE" id="PS50024"/>
    </source>
</evidence>
<dbReference type="SMART" id="SM00200">
    <property type="entry name" value="SEA"/>
    <property type="match status" value="1"/>
</dbReference>
<dbReference type="InterPro" id="IPR023415">
    <property type="entry name" value="LDLR_class-A_CS"/>
</dbReference>
<dbReference type="SMART" id="SM00192">
    <property type="entry name" value="LDLa"/>
    <property type="match status" value="1"/>
</dbReference>
<keyword evidence="6" id="KW-1133">Transmembrane helix</keyword>
<dbReference type="SUPFAM" id="SSF57424">
    <property type="entry name" value="LDL receptor-like module"/>
    <property type="match status" value="1"/>
</dbReference>
<protein>
    <submittedName>
        <fullName evidence="10">Enteropeptidase-like</fullName>
    </submittedName>
</protein>
<feature type="transmembrane region" description="Helical" evidence="6">
    <location>
        <begin position="12"/>
        <end position="41"/>
    </location>
</feature>
<comment type="caution">
    <text evidence="3">Lacks conserved residue(s) required for the propagation of feature annotation.</text>
</comment>
<dbReference type="RefSeq" id="XP_032821548.1">
    <property type="nucleotide sequence ID" value="XM_032965657.1"/>
</dbReference>
<evidence type="ECO:0000313" key="9">
    <source>
        <dbReference type="Proteomes" id="UP001318040"/>
    </source>
</evidence>
<evidence type="ECO:0000256" key="6">
    <source>
        <dbReference type="SAM" id="Phobius"/>
    </source>
</evidence>
<keyword evidence="2 4" id="KW-1015">Disulfide bond</keyword>
<dbReference type="SUPFAM" id="SSF82671">
    <property type="entry name" value="SEA domain"/>
    <property type="match status" value="1"/>
</dbReference>
<evidence type="ECO:0000256" key="2">
    <source>
        <dbReference type="ARBA" id="ARBA00023157"/>
    </source>
</evidence>
<dbReference type="InterPro" id="IPR036364">
    <property type="entry name" value="SEA_dom_sf"/>
</dbReference>
<feature type="region of interest" description="Disordered" evidence="5">
    <location>
        <begin position="176"/>
        <end position="220"/>
    </location>
</feature>
<feature type="domain" description="SEA" evidence="8">
    <location>
        <begin position="52"/>
        <end position="174"/>
    </location>
</feature>
<evidence type="ECO:0000256" key="1">
    <source>
        <dbReference type="ARBA" id="ARBA00022737"/>
    </source>
</evidence>
<dbReference type="Proteomes" id="UP001318040">
    <property type="component" value="Chromosome 2"/>
</dbReference>
<dbReference type="PROSITE" id="PS01209">
    <property type="entry name" value="LDLRA_1"/>
    <property type="match status" value="1"/>
</dbReference>
<dbReference type="InterPro" id="IPR002172">
    <property type="entry name" value="LDrepeatLR_classA_rpt"/>
</dbReference>
<dbReference type="InterPro" id="IPR000859">
    <property type="entry name" value="CUB_dom"/>
</dbReference>
<dbReference type="PROSITE" id="PS50068">
    <property type="entry name" value="LDLRA_2"/>
    <property type="match status" value="1"/>
</dbReference>
<evidence type="ECO:0000259" key="7">
    <source>
        <dbReference type="PROSITE" id="PS01180"/>
    </source>
</evidence>
<evidence type="ECO:0000256" key="4">
    <source>
        <dbReference type="PROSITE-ProRule" id="PRU00124"/>
    </source>
</evidence>
<dbReference type="Gene3D" id="4.10.400.10">
    <property type="entry name" value="Low-density Lipoprotein Receptor"/>
    <property type="match status" value="1"/>
</dbReference>
<reference evidence="10" key="1">
    <citation type="submission" date="2025-08" db="UniProtKB">
        <authorList>
            <consortium name="RefSeq"/>
        </authorList>
    </citation>
    <scope>IDENTIFICATION</scope>
    <source>
        <tissue evidence="10">Sperm</tissue>
    </source>
</reference>
<evidence type="ECO:0000313" key="10">
    <source>
        <dbReference type="RefSeq" id="XP_032821548.1"/>
    </source>
</evidence>
<dbReference type="InterPro" id="IPR035914">
    <property type="entry name" value="Sperma_CUB_dom_sf"/>
</dbReference>
<feature type="disulfide bond" evidence="4">
    <location>
        <begin position="371"/>
        <end position="386"/>
    </location>
</feature>
<dbReference type="InterPro" id="IPR000082">
    <property type="entry name" value="SEA_dom"/>
</dbReference>
<sequence length="416" mass="44952">MEEVKGKRSSRWTSFEVTLIVFCALGTAVCAGLIAVAWLAIDGNSQLSPKDETNEISGKMKIVGGALYSPRLHDPTSTEFKILAFDVEHTINKVYSESSMKNDYAGCRVVAFEQGSVWVLLGLKFTLAMSEGLVGTAQETLLAAISPSTPVSNVGFLPPFEVDIASVQVYGDKPSIPTFKPTPAPNKTSAPTFKPTPAPNNTSTPSYKPTPAPNNTSAPTLTSTLVPVTSKESCGSVELWEPNTTFSSPNYPNNYSVNTLCFWFLRAQEGDNVQLHFQDFDTETHNDMVMVYDGNSTSAMLIGMFSGSGPGRDLFSTGSVMTVRFRSDFVTNSKGFLANFTTGFRLGMPPLCGNDESQCDNYQCVPSSAVCDGRPDCTDTSDEKHCGKAPLSHLLCGHHAPGGICNKRWERGPTHF</sequence>
<dbReference type="CDD" id="cd00041">
    <property type="entry name" value="CUB"/>
    <property type="match status" value="1"/>
</dbReference>
<dbReference type="Gene3D" id="2.60.120.290">
    <property type="entry name" value="Spermadhesin, CUB domain"/>
    <property type="match status" value="1"/>
</dbReference>
<dbReference type="CDD" id="cd00112">
    <property type="entry name" value="LDLa"/>
    <property type="match status" value="1"/>
</dbReference>
<dbReference type="Gene3D" id="3.30.70.960">
    <property type="entry name" value="SEA domain"/>
    <property type="match status" value="1"/>
</dbReference>
<gene>
    <name evidence="10" type="primary">LOC116948694</name>
</gene>
<accession>A0AAJ7TP30</accession>
<dbReference type="PANTHER" id="PTHR24251">
    <property type="entry name" value="OVOCHYMASE-RELATED"/>
    <property type="match status" value="1"/>
</dbReference>
<evidence type="ECO:0000256" key="5">
    <source>
        <dbReference type="SAM" id="MobiDB-lite"/>
    </source>
</evidence>
<feature type="disulfide bond" evidence="4">
    <location>
        <begin position="359"/>
        <end position="377"/>
    </location>
</feature>
<organism evidence="9 10">
    <name type="scientific">Petromyzon marinus</name>
    <name type="common">Sea lamprey</name>
    <dbReference type="NCBI Taxonomy" id="7757"/>
    <lineage>
        <taxon>Eukaryota</taxon>
        <taxon>Metazoa</taxon>
        <taxon>Chordata</taxon>
        <taxon>Craniata</taxon>
        <taxon>Vertebrata</taxon>
        <taxon>Cyclostomata</taxon>
        <taxon>Hyperoartia</taxon>
        <taxon>Petromyzontiformes</taxon>
        <taxon>Petromyzontidae</taxon>
        <taxon>Petromyzon</taxon>
    </lineage>
</organism>
<dbReference type="SMART" id="SM00042">
    <property type="entry name" value="CUB"/>
    <property type="match status" value="1"/>
</dbReference>
<dbReference type="PROSITE" id="PS01180">
    <property type="entry name" value="CUB"/>
    <property type="match status" value="1"/>
</dbReference>
<dbReference type="AlphaFoldDB" id="A0AAJ7TP30"/>
<feature type="disulfide bond" evidence="3">
    <location>
        <begin position="234"/>
        <end position="261"/>
    </location>
</feature>
<dbReference type="Pfam" id="PF00431">
    <property type="entry name" value="CUB"/>
    <property type="match status" value="1"/>
</dbReference>